<proteinExistence type="predicted"/>
<sequence length="541" mass="58244">MTMKPNRRGRPMDRRLRLRGLLETTSPLHVGGIAADPAEVLPVAVDGRERLYVPGTSLAGAFRAWMEGADTTGEKLQDFWGFVKENQPNSGRASRVVVRDAPIASRTEEGEDGGPAHPLEVADLGIRDGVGIDRVTGAAAPGFLYARTVVPPGFYLFLELDIEVEGGDLERDRARLAALIAALRDERVRLGASGSKGLGKVRLLDERLDVREHDFTTRDGLLAFVRDMPEQGVPSDASKADLPDRREVLTVELAWRPTAPVMVRDGREGAAVKTLPLTTRVGPDEVALTLPGSSIKGALRSHAEFVERTACGVDAPDARGNGTDADDFSRAFRAQLDQLDAVRALFGTARTDEASATPNVAGHPEHRWGSAALTVEDCVSTVTLAPSTWEKVVGAAPEEGDGDNDRPVLDPATRAELAGKGMDQADHVAIDRWTGGAAEHLLFNVLEPHGVTWRPVRLEIDLTRLGDYRDSALALLLIVLRDMRDGLVPLGGMVTRGFGDIEVGSVALAGARWESLDEALADGELAVAWERYWSCSMGETS</sequence>
<organism evidence="4 5">
    <name type="scientific">Actinomadura algeriensis</name>
    <dbReference type="NCBI Taxonomy" id="1679523"/>
    <lineage>
        <taxon>Bacteria</taxon>
        <taxon>Bacillati</taxon>
        <taxon>Actinomycetota</taxon>
        <taxon>Actinomycetes</taxon>
        <taxon>Streptosporangiales</taxon>
        <taxon>Thermomonosporaceae</taxon>
        <taxon>Actinomadura</taxon>
    </lineage>
</organism>
<name>A0ABR9JTT8_9ACTN</name>
<dbReference type="InterPro" id="IPR052216">
    <property type="entry name" value="CRISPR_Csm3_endoribonuclease"/>
</dbReference>
<feature type="domain" description="CRISPR type III-associated protein" evidence="3">
    <location>
        <begin position="289"/>
        <end position="499"/>
    </location>
</feature>
<evidence type="ECO:0000256" key="2">
    <source>
        <dbReference type="ARBA" id="ARBA00093789"/>
    </source>
</evidence>
<comment type="caution">
    <text evidence="4">The sequence shown here is derived from an EMBL/GenBank/DDBJ whole genome shotgun (WGS) entry which is preliminary data.</text>
</comment>
<comment type="subunit">
    <text evidence="2">Part of the Csm effector complex that includes Cas10, Csm2, Csm3, Csm4 and Csm5.</text>
</comment>
<gene>
    <name evidence="4" type="ORF">H4W34_003808</name>
</gene>
<evidence type="ECO:0000313" key="5">
    <source>
        <dbReference type="Proteomes" id="UP000627838"/>
    </source>
</evidence>
<reference evidence="4 5" key="1">
    <citation type="submission" date="2020-10" db="EMBL/GenBank/DDBJ databases">
        <title>Sequencing the genomes of 1000 actinobacteria strains.</title>
        <authorList>
            <person name="Klenk H.-P."/>
        </authorList>
    </citation>
    <scope>NUCLEOTIDE SEQUENCE [LARGE SCALE GENOMIC DNA]</scope>
    <source>
        <strain evidence="4 5">DSM 46744</strain>
    </source>
</reference>
<protein>
    <submittedName>
        <fullName evidence="4">CRISPR/Cas system CSM-associated protein Csm3 (Group 7 of RAMP superfamily)</fullName>
    </submittedName>
</protein>
<keyword evidence="1" id="KW-0051">Antiviral defense</keyword>
<dbReference type="Pfam" id="PF03787">
    <property type="entry name" value="RAMPs"/>
    <property type="match status" value="2"/>
</dbReference>
<dbReference type="PANTHER" id="PTHR35579">
    <property type="entry name" value="CRISPR SYSTEM CMS ENDORIBONUCLEASE CSM3"/>
    <property type="match status" value="1"/>
</dbReference>
<keyword evidence="5" id="KW-1185">Reference proteome</keyword>
<dbReference type="EMBL" id="JADBDZ010000001">
    <property type="protein sequence ID" value="MBE1533975.1"/>
    <property type="molecule type" value="Genomic_DNA"/>
</dbReference>
<dbReference type="PANTHER" id="PTHR35579:SF6">
    <property type="entry name" value="DUF324 DOMAIN-CONTAINING PROTEIN"/>
    <property type="match status" value="1"/>
</dbReference>
<dbReference type="Proteomes" id="UP000627838">
    <property type="component" value="Unassembled WGS sequence"/>
</dbReference>
<feature type="domain" description="CRISPR type III-associated protein" evidence="3">
    <location>
        <begin position="22"/>
        <end position="202"/>
    </location>
</feature>
<evidence type="ECO:0000256" key="1">
    <source>
        <dbReference type="ARBA" id="ARBA00023118"/>
    </source>
</evidence>
<evidence type="ECO:0000259" key="3">
    <source>
        <dbReference type="Pfam" id="PF03787"/>
    </source>
</evidence>
<dbReference type="InterPro" id="IPR005537">
    <property type="entry name" value="RAMP_III_fam"/>
</dbReference>
<accession>A0ABR9JTT8</accession>
<dbReference type="CDD" id="cd09726">
    <property type="entry name" value="RAMP_I_III"/>
    <property type="match status" value="1"/>
</dbReference>
<evidence type="ECO:0000313" key="4">
    <source>
        <dbReference type="EMBL" id="MBE1533975.1"/>
    </source>
</evidence>